<dbReference type="Proteomes" id="UP000664203">
    <property type="component" value="Unassembled WGS sequence"/>
</dbReference>
<dbReference type="AlphaFoldDB" id="A0A8H3G6S9"/>
<evidence type="ECO:0000313" key="3">
    <source>
        <dbReference type="Proteomes" id="UP000664203"/>
    </source>
</evidence>
<dbReference type="SUPFAM" id="SSF81383">
    <property type="entry name" value="F-box domain"/>
    <property type="match status" value="1"/>
</dbReference>
<organism evidence="2 3">
    <name type="scientific">Alectoria fallacina</name>
    <dbReference type="NCBI Taxonomy" id="1903189"/>
    <lineage>
        <taxon>Eukaryota</taxon>
        <taxon>Fungi</taxon>
        <taxon>Dikarya</taxon>
        <taxon>Ascomycota</taxon>
        <taxon>Pezizomycotina</taxon>
        <taxon>Lecanoromycetes</taxon>
        <taxon>OSLEUM clade</taxon>
        <taxon>Lecanoromycetidae</taxon>
        <taxon>Lecanorales</taxon>
        <taxon>Lecanorineae</taxon>
        <taxon>Parmeliaceae</taxon>
        <taxon>Alectoria</taxon>
    </lineage>
</organism>
<protein>
    <recommendedName>
        <fullName evidence="1">F-box domain-containing protein</fullName>
    </recommendedName>
</protein>
<proteinExistence type="predicted"/>
<reference evidence="2" key="1">
    <citation type="submission" date="2021-03" db="EMBL/GenBank/DDBJ databases">
        <authorList>
            <person name="Tagirdzhanova G."/>
        </authorList>
    </citation>
    <scope>NUCLEOTIDE SEQUENCE</scope>
</reference>
<evidence type="ECO:0000313" key="2">
    <source>
        <dbReference type="EMBL" id="CAF9936900.1"/>
    </source>
</evidence>
<gene>
    <name evidence="2" type="ORF">ALECFALPRED_007002</name>
</gene>
<dbReference type="EMBL" id="CAJPDR010000456">
    <property type="protein sequence ID" value="CAF9936900.1"/>
    <property type="molecule type" value="Genomic_DNA"/>
</dbReference>
<feature type="domain" description="F-box" evidence="1">
    <location>
        <begin position="82"/>
        <end position="115"/>
    </location>
</feature>
<dbReference type="InterPro" id="IPR001810">
    <property type="entry name" value="F-box_dom"/>
</dbReference>
<dbReference type="OrthoDB" id="10607469at2759"/>
<dbReference type="Pfam" id="PF00646">
    <property type="entry name" value="F-box"/>
    <property type="match status" value="1"/>
</dbReference>
<dbReference type="CDD" id="cd09917">
    <property type="entry name" value="F-box_SF"/>
    <property type="match status" value="1"/>
</dbReference>
<sequence>MIYLLPIYSQLKLQRFPFSSRSEDVNLDLHAVPDKYYMTVEDIQGEYDTARAATDFGFAGSSRNLIDVDEDPRNKDSSDEQFSKLPEEIKAKISNFVKAAPLCKTILVCKDWYDLGGFYFYAHLVMRTNRQFHRFIRSPHHRIRISAFMVTLHLYISTAWDIRGRTLPHHTKVKRGQTSLAFNPGMTMNDHIKPMEEWRADETAYLENDFTNLRRLVQRTRSFPNLRLLSVYIDKRPPNGFMNPPASMSIDAAQVFELGKAYAAARDE</sequence>
<name>A0A8H3G6S9_9LECA</name>
<evidence type="ECO:0000259" key="1">
    <source>
        <dbReference type="Pfam" id="PF00646"/>
    </source>
</evidence>
<accession>A0A8H3G6S9</accession>
<comment type="caution">
    <text evidence="2">The sequence shown here is derived from an EMBL/GenBank/DDBJ whole genome shotgun (WGS) entry which is preliminary data.</text>
</comment>
<dbReference type="InterPro" id="IPR036047">
    <property type="entry name" value="F-box-like_dom_sf"/>
</dbReference>
<keyword evidence="3" id="KW-1185">Reference proteome</keyword>